<protein>
    <submittedName>
        <fullName evidence="1">Uncharacterized protein</fullName>
    </submittedName>
</protein>
<dbReference type="Proteomes" id="UP000735302">
    <property type="component" value="Unassembled WGS sequence"/>
</dbReference>
<dbReference type="EMBL" id="BLXT01004654">
    <property type="protein sequence ID" value="GFO16196.1"/>
    <property type="molecule type" value="Genomic_DNA"/>
</dbReference>
<reference evidence="1 2" key="1">
    <citation type="journal article" date="2021" name="Elife">
        <title>Chloroplast acquisition without the gene transfer in kleptoplastic sea slugs, Plakobranchus ocellatus.</title>
        <authorList>
            <person name="Maeda T."/>
            <person name="Takahashi S."/>
            <person name="Yoshida T."/>
            <person name="Shimamura S."/>
            <person name="Takaki Y."/>
            <person name="Nagai Y."/>
            <person name="Toyoda A."/>
            <person name="Suzuki Y."/>
            <person name="Arimoto A."/>
            <person name="Ishii H."/>
            <person name="Satoh N."/>
            <person name="Nishiyama T."/>
            <person name="Hasebe M."/>
            <person name="Maruyama T."/>
            <person name="Minagawa J."/>
            <person name="Obokata J."/>
            <person name="Shigenobu S."/>
        </authorList>
    </citation>
    <scope>NUCLEOTIDE SEQUENCE [LARGE SCALE GENOMIC DNA]</scope>
</reference>
<proteinExistence type="predicted"/>
<accession>A0AAV4AYM1</accession>
<comment type="caution">
    <text evidence="1">The sequence shown here is derived from an EMBL/GenBank/DDBJ whole genome shotgun (WGS) entry which is preliminary data.</text>
</comment>
<sequence length="139" mass="15159">MHNDMISGFRALLRPKSRWWVRTSNRRISVALRIKEVKENKGMYLVTHFSAHPVALNLEPQALRVGDFLMSPQGCVSLVSCCDEVHNKKICISGPSSGQGTGGGARTHDRMGFADRKADSLSTVLLTALEGVRHVGSSG</sequence>
<keyword evidence="2" id="KW-1185">Reference proteome</keyword>
<evidence type="ECO:0000313" key="1">
    <source>
        <dbReference type="EMBL" id="GFO16196.1"/>
    </source>
</evidence>
<dbReference type="AlphaFoldDB" id="A0AAV4AYM1"/>
<organism evidence="1 2">
    <name type="scientific">Plakobranchus ocellatus</name>
    <dbReference type="NCBI Taxonomy" id="259542"/>
    <lineage>
        <taxon>Eukaryota</taxon>
        <taxon>Metazoa</taxon>
        <taxon>Spiralia</taxon>
        <taxon>Lophotrochozoa</taxon>
        <taxon>Mollusca</taxon>
        <taxon>Gastropoda</taxon>
        <taxon>Heterobranchia</taxon>
        <taxon>Euthyneura</taxon>
        <taxon>Panpulmonata</taxon>
        <taxon>Sacoglossa</taxon>
        <taxon>Placobranchoidea</taxon>
        <taxon>Plakobranchidae</taxon>
        <taxon>Plakobranchus</taxon>
    </lineage>
</organism>
<gene>
    <name evidence="1" type="ORF">PoB_004270100</name>
</gene>
<evidence type="ECO:0000313" key="2">
    <source>
        <dbReference type="Proteomes" id="UP000735302"/>
    </source>
</evidence>
<name>A0AAV4AYM1_9GAST</name>